<gene>
    <name evidence="1" type="ORF">JX360_09410</name>
</gene>
<dbReference type="InterPro" id="IPR021492">
    <property type="entry name" value="DUF3146"/>
</dbReference>
<reference evidence="1" key="1">
    <citation type="submission" date="2021-02" db="EMBL/GenBank/DDBJ databases">
        <title>The CRISPR/cas machinery reduction and long-range gene transfer in the hot spring cyanobacterium Synechococcus.</title>
        <authorList>
            <person name="Dvorak P."/>
            <person name="Jahodarova E."/>
            <person name="Hasler P."/>
            <person name="Poulickova A."/>
        </authorList>
    </citation>
    <scope>NUCLEOTIDE SEQUENCE</scope>
    <source>
        <strain evidence="1">Rupite</strain>
    </source>
</reference>
<dbReference type="EMBL" id="JAFIRA010000021">
    <property type="protein sequence ID" value="MCJ2543120.1"/>
    <property type="molecule type" value="Genomic_DNA"/>
</dbReference>
<sequence>MSRLPQTTAHVQITRYSWQDGAIEGEVNANGWVWHFCWCFRAGELKVEPSVGRALIREPLSRFLEKSDYLLEPGSNYSFVIRSSL</sequence>
<evidence type="ECO:0000313" key="1">
    <source>
        <dbReference type="EMBL" id="MCJ2543120.1"/>
    </source>
</evidence>
<comment type="caution">
    <text evidence="1">The sequence shown here is derived from an EMBL/GenBank/DDBJ whole genome shotgun (WGS) entry which is preliminary data.</text>
</comment>
<name>A0ABT0CBH0_THEVL</name>
<organism evidence="1 2">
    <name type="scientific">Thermostichus vulcanus str. 'Rupite'</name>
    <dbReference type="NCBI Taxonomy" id="2813851"/>
    <lineage>
        <taxon>Bacteria</taxon>
        <taxon>Bacillati</taxon>
        <taxon>Cyanobacteriota</taxon>
        <taxon>Cyanophyceae</taxon>
        <taxon>Thermostichales</taxon>
        <taxon>Thermostichaceae</taxon>
        <taxon>Thermostichus</taxon>
    </lineage>
</organism>
<evidence type="ECO:0000313" key="2">
    <source>
        <dbReference type="Proteomes" id="UP000830835"/>
    </source>
</evidence>
<dbReference type="Pfam" id="PF11344">
    <property type="entry name" value="DUF3146"/>
    <property type="match status" value="1"/>
</dbReference>
<proteinExistence type="predicted"/>
<accession>A0ABT0CBH0</accession>
<keyword evidence="2" id="KW-1185">Reference proteome</keyword>
<protein>
    <submittedName>
        <fullName evidence="1">DUF3146 family protein</fullName>
    </submittedName>
</protein>
<dbReference type="Proteomes" id="UP000830835">
    <property type="component" value="Unassembled WGS sequence"/>
</dbReference>
<dbReference type="RefSeq" id="WP_244350398.1">
    <property type="nucleotide sequence ID" value="NZ_JAFIRA010000021.1"/>
</dbReference>